<dbReference type="InterPro" id="IPR029787">
    <property type="entry name" value="Nucleotide_cyclase"/>
</dbReference>
<accession>A0AAI9F298</accession>
<dbReference type="PROSITE" id="PS50887">
    <property type="entry name" value="GGDEF"/>
    <property type="match status" value="1"/>
</dbReference>
<dbReference type="InterPro" id="IPR000160">
    <property type="entry name" value="GGDEF_dom"/>
</dbReference>
<dbReference type="InterPro" id="IPR043128">
    <property type="entry name" value="Rev_trsase/Diguanyl_cyclase"/>
</dbReference>
<dbReference type="Proteomes" id="UP000306825">
    <property type="component" value="Chromosome"/>
</dbReference>
<dbReference type="AlphaFoldDB" id="A0AAI9F298"/>
<reference evidence="2 4" key="1">
    <citation type="journal article" date="2011" name="Stand. Genomic Sci.">
        <title>Draft genome sequence of Caminibacter mediatlanticus strain TB-2, an epsilonproteobacterium isolated from a deep-sea hydrothermal vent.</title>
        <authorList>
            <person name="Giovannelli D."/>
            <person name="Ferriera S."/>
            <person name="Johnson J."/>
            <person name="Kravitz S."/>
            <person name="Perez-Rodriguez I."/>
            <person name="Ricci J."/>
            <person name="O'Brien C."/>
            <person name="Voordeckers J.W."/>
            <person name="Bini E."/>
            <person name="Vetriani C."/>
        </authorList>
    </citation>
    <scope>NUCLEOTIDE SEQUENCE [LARGE SCALE GENOMIC DNA]</scope>
    <source>
        <strain evidence="2 4">TB-2</strain>
    </source>
</reference>
<reference evidence="3 5" key="2">
    <citation type="submission" date="2019-05" db="EMBL/GenBank/DDBJ databases">
        <title>A comparative analysis of the Nautiliaceae.</title>
        <authorList>
            <person name="Grosche A."/>
            <person name="Smedile F."/>
            <person name="Vetriani C."/>
        </authorList>
    </citation>
    <scope>NUCLEOTIDE SEQUENCE [LARGE SCALE GENOMIC DNA]</scope>
    <source>
        <strain evidence="3 5">TB-2</strain>
    </source>
</reference>
<sequence>MEDKYSSKISELTEPASPFEKFAKKVFDKLISEGVPPLPSYYRVYFFNMLEEEPAEFRKQIYEIISLEESNDLEKDFEKEKKLKLSFKYTKELLQHSALIYKTSKSLKELLIKQLQEIEHITSPKILQKIIAQFENKLDLISSKLEKENKVVKDLFSKTVEIIKDIESHSTFDSRYGLYNKNYFIKLLEKEINLISKFSHISSLVVVKLNDKILNNLSQKGKIVANRSLAKMLLRTSRRTDEIGYLGDNIFGMLLKHTDKIGAMKTIERISDMLLNATIFMEGEEIELSIVAGIVEIKEKKEAEEYVKYAISYMKEAEKEEVLYKGD</sequence>
<evidence type="ECO:0000313" key="5">
    <source>
        <dbReference type="Proteomes" id="UP000306825"/>
    </source>
</evidence>
<proteinExistence type="predicted"/>
<dbReference type="Proteomes" id="UP000003288">
    <property type="component" value="Unassembled WGS sequence"/>
</dbReference>
<organism evidence="2 4">
    <name type="scientific">Caminibacter mediatlanticus TB-2</name>
    <dbReference type="NCBI Taxonomy" id="391592"/>
    <lineage>
        <taxon>Bacteria</taxon>
        <taxon>Pseudomonadati</taxon>
        <taxon>Campylobacterota</taxon>
        <taxon>Epsilonproteobacteria</taxon>
        <taxon>Nautiliales</taxon>
        <taxon>Nautiliaceae</taxon>
        <taxon>Caminibacter</taxon>
    </lineage>
</organism>
<dbReference type="RefSeq" id="WP_007474463.1">
    <property type="nucleotide sequence ID" value="NZ_ABCJ01000004.1"/>
</dbReference>
<evidence type="ECO:0000259" key="1">
    <source>
        <dbReference type="PROSITE" id="PS50887"/>
    </source>
</evidence>
<name>A0AAI9F298_9BACT</name>
<keyword evidence="5" id="KW-1185">Reference proteome</keyword>
<dbReference type="Pfam" id="PF00990">
    <property type="entry name" value="GGDEF"/>
    <property type="match status" value="1"/>
</dbReference>
<dbReference type="NCBIfam" id="TIGR00254">
    <property type="entry name" value="GGDEF"/>
    <property type="match status" value="1"/>
</dbReference>
<gene>
    <name evidence="2" type="ORF">CMTB2_04842</name>
    <name evidence="3" type="ORF">FE773_01390</name>
</gene>
<dbReference type="SMART" id="SM00267">
    <property type="entry name" value="GGDEF"/>
    <property type="match status" value="1"/>
</dbReference>
<protein>
    <submittedName>
        <fullName evidence="2 3">Diguanylate cyclase</fullName>
    </submittedName>
</protein>
<dbReference type="SUPFAM" id="SSF55073">
    <property type="entry name" value="Nucleotide cyclase"/>
    <property type="match status" value="1"/>
</dbReference>
<dbReference type="EMBL" id="ABCJ01000004">
    <property type="protein sequence ID" value="EDM23583.1"/>
    <property type="molecule type" value="Genomic_DNA"/>
</dbReference>
<evidence type="ECO:0000313" key="3">
    <source>
        <dbReference type="EMBL" id="QCT93880.1"/>
    </source>
</evidence>
<dbReference type="Gene3D" id="3.30.70.270">
    <property type="match status" value="1"/>
</dbReference>
<evidence type="ECO:0000313" key="2">
    <source>
        <dbReference type="EMBL" id="EDM23583.1"/>
    </source>
</evidence>
<dbReference type="EMBL" id="CP040463">
    <property type="protein sequence ID" value="QCT93880.1"/>
    <property type="molecule type" value="Genomic_DNA"/>
</dbReference>
<evidence type="ECO:0000313" key="4">
    <source>
        <dbReference type="Proteomes" id="UP000003288"/>
    </source>
</evidence>
<feature type="domain" description="GGDEF" evidence="1">
    <location>
        <begin position="202"/>
        <end position="327"/>
    </location>
</feature>